<dbReference type="EMBL" id="JWZT01004864">
    <property type="protein sequence ID" value="KII62852.1"/>
    <property type="molecule type" value="Genomic_DNA"/>
</dbReference>
<proteinExistence type="predicted"/>
<keyword evidence="1" id="KW-0472">Membrane</keyword>
<reference evidence="2 3" key="1">
    <citation type="journal article" date="2014" name="Genome Biol. Evol.">
        <title>The genome of the myxosporean Thelohanellus kitauei shows adaptations to nutrient acquisition within its fish host.</title>
        <authorList>
            <person name="Yang Y."/>
            <person name="Xiong J."/>
            <person name="Zhou Z."/>
            <person name="Huo F."/>
            <person name="Miao W."/>
            <person name="Ran C."/>
            <person name="Liu Y."/>
            <person name="Zhang J."/>
            <person name="Feng J."/>
            <person name="Wang M."/>
            <person name="Wang M."/>
            <person name="Wang L."/>
            <person name="Yao B."/>
        </authorList>
    </citation>
    <scope>NUCLEOTIDE SEQUENCE [LARGE SCALE GENOMIC DNA]</scope>
    <source>
        <strain evidence="2">Wuqing</strain>
    </source>
</reference>
<name>A0A0C2J162_THEKT</name>
<evidence type="ECO:0000256" key="1">
    <source>
        <dbReference type="SAM" id="Phobius"/>
    </source>
</evidence>
<evidence type="ECO:0000313" key="3">
    <source>
        <dbReference type="Proteomes" id="UP000031668"/>
    </source>
</evidence>
<sequence length="158" mass="17857">MFYQVNTTAKIYLVVVSQYLEFMGTFRQYYNDRPVLRQNSFATPPKLSFNSPESRDPQNENPWSKCNILAYHGCSPISLKMRGFVSSFTPPFSDLIQPLENQEMNSLPAATLMTRNSALMFLDICCSVIVALSSIVIDFIAEPRSGSFESPALALKMY</sequence>
<feature type="transmembrane region" description="Helical" evidence="1">
    <location>
        <begin position="118"/>
        <end position="141"/>
    </location>
</feature>
<accession>A0A0C2J162</accession>
<comment type="caution">
    <text evidence="2">The sequence shown here is derived from an EMBL/GenBank/DDBJ whole genome shotgun (WGS) entry which is preliminary data.</text>
</comment>
<keyword evidence="1" id="KW-1133">Transmembrane helix</keyword>
<dbReference type="Proteomes" id="UP000031668">
    <property type="component" value="Unassembled WGS sequence"/>
</dbReference>
<protein>
    <submittedName>
        <fullName evidence="2">Uncharacterized protein</fullName>
    </submittedName>
</protein>
<keyword evidence="3" id="KW-1185">Reference proteome</keyword>
<evidence type="ECO:0000313" key="2">
    <source>
        <dbReference type="EMBL" id="KII62852.1"/>
    </source>
</evidence>
<dbReference type="AlphaFoldDB" id="A0A0C2J162"/>
<keyword evidence="1" id="KW-0812">Transmembrane</keyword>
<gene>
    <name evidence="2" type="ORF">RF11_09401</name>
</gene>
<organism evidence="2 3">
    <name type="scientific">Thelohanellus kitauei</name>
    <name type="common">Myxosporean</name>
    <dbReference type="NCBI Taxonomy" id="669202"/>
    <lineage>
        <taxon>Eukaryota</taxon>
        <taxon>Metazoa</taxon>
        <taxon>Cnidaria</taxon>
        <taxon>Myxozoa</taxon>
        <taxon>Myxosporea</taxon>
        <taxon>Bivalvulida</taxon>
        <taxon>Platysporina</taxon>
        <taxon>Myxobolidae</taxon>
        <taxon>Thelohanellus</taxon>
    </lineage>
</organism>